<dbReference type="InterPro" id="IPR003439">
    <property type="entry name" value="ABC_transporter-like_ATP-bd"/>
</dbReference>
<evidence type="ECO:0000313" key="14">
    <source>
        <dbReference type="EMBL" id="KAL1499436.1"/>
    </source>
</evidence>
<evidence type="ECO:0000256" key="10">
    <source>
        <dbReference type="SAM" id="Phobius"/>
    </source>
</evidence>
<evidence type="ECO:0000256" key="5">
    <source>
        <dbReference type="ARBA" id="ARBA00022692"/>
    </source>
</evidence>
<keyword evidence="8 10" id="KW-1133">Transmembrane helix</keyword>
<feature type="transmembrane region" description="Helical" evidence="10">
    <location>
        <begin position="106"/>
        <end position="124"/>
    </location>
</feature>
<dbReference type="Pfam" id="PF00005">
    <property type="entry name" value="ABC_tran"/>
    <property type="match status" value="1"/>
</dbReference>
<proteinExistence type="predicted"/>
<keyword evidence="3" id="KW-0813">Transport</keyword>
<dbReference type="InterPro" id="IPR036640">
    <property type="entry name" value="ABC1_TM_sf"/>
</dbReference>
<protein>
    <recommendedName>
        <fullName evidence="16">ATP-dependent transporter ycf16</fullName>
    </recommendedName>
</protein>
<comment type="caution">
    <text evidence="14">The sequence shown here is derived from an EMBL/GenBank/DDBJ whole genome shotgun (WGS) entry which is preliminary data.</text>
</comment>
<keyword evidence="6" id="KW-0547">Nucleotide-binding</keyword>
<feature type="domain" description="ABC transporter" evidence="12">
    <location>
        <begin position="424"/>
        <end position="660"/>
    </location>
</feature>
<accession>A0AB34IKD3</accession>
<evidence type="ECO:0000313" key="15">
    <source>
        <dbReference type="Proteomes" id="UP001515480"/>
    </source>
</evidence>
<evidence type="ECO:0000256" key="4">
    <source>
        <dbReference type="ARBA" id="ARBA00022475"/>
    </source>
</evidence>
<feature type="chain" id="PRO_5044196771" description="ATP-dependent transporter ycf16" evidence="11">
    <location>
        <begin position="20"/>
        <end position="700"/>
    </location>
</feature>
<gene>
    <name evidence="14" type="ORF">AB1Y20_011641</name>
</gene>
<keyword evidence="7" id="KW-0067">ATP-binding</keyword>
<dbReference type="Pfam" id="PF00664">
    <property type="entry name" value="ABC_membrane"/>
    <property type="match status" value="1"/>
</dbReference>
<dbReference type="Gene3D" id="3.40.50.300">
    <property type="entry name" value="P-loop containing nucleotide triphosphate hydrolases"/>
    <property type="match status" value="1"/>
</dbReference>
<evidence type="ECO:0000256" key="11">
    <source>
        <dbReference type="SAM" id="SignalP"/>
    </source>
</evidence>
<dbReference type="FunFam" id="3.40.50.300:FF:000221">
    <property type="entry name" value="Multidrug ABC transporter ATP-binding protein"/>
    <property type="match status" value="1"/>
</dbReference>
<dbReference type="SMART" id="SM00382">
    <property type="entry name" value="AAA"/>
    <property type="match status" value="1"/>
</dbReference>
<evidence type="ECO:0008006" key="16">
    <source>
        <dbReference type="Google" id="ProtNLM"/>
    </source>
</evidence>
<keyword evidence="5 10" id="KW-0812">Transmembrane</keyword>
<evidence type="ECO:0000256" key="2">
    <source>
        <dbReference type="ARBA" id="ARBA00004651"/>
    </source>
</evidence>
<dbReference type="InterPro" id="IPR003593">
    <property type="entry name" value="AAA+_ATPase"/>
</dbReference>
<dbReference type="PROSITE" id="PS50893">
    <property type="entry name" value="ABC_TRANSPORTER_2"/>
    <property type="match status" value="1"/>
</dbReference>
<dbReference type="GO" id="GO:0006879">
    <property type="term" value="P:intracellular iron ion homeostasis"/>
    <property type="evidence" value="ECO:0007669"/>
    <property type="project" value="TreeGrafter"/>
</dbReference>
<dbReference type="SUPFAM" id="SSF90123">
    <property type="entry name" value="ABC transporter transmembrane region"/>
    <property type="match status" value="1"/>
</dbReference>
<dbReference type="PANTHER" id="PTHR24221:SF402">
    <property type="entry name" value="IRON-SULFUR CLUSTERS TRANSPORTER ABCB7, MITOCHONDRIAL"/>
    <property type="match status" value="1"/>
</dbReference>
<keyword evidence="11" id="KW-0732">Signal</keyword>
<dbReference type="PROSITE" id="PS50929">
    <property type="entry name" value="ABC_TM1F"/>
    <property type="match status" value="1"/>
</dbReference>
<sequence length="700" mass="76698">MLLAVAALSCALSRGTASAAAPPASLARAPPHEMRLVPSSHALSRLSTEVLTFARPTDRHCTMLRPPRTRAARVAMASRPARSERQGLLDSELLQYLWPRQGALGAKLRIVIALLLLLVAKMYVVRVPFIFKAALDSLASPTASRLDAAGFMVLYGLSRAIYTLLQEGRYLVFSPVGQNALRRFVRDAFDHVQTLDSGWLSTQSTGQLSRVFARGVRGMNALLRLLVFNVVPTGIEAILVVSLLGRRYGLAYLAASMVAIGSFVAWSLAVVELRVKLLIQLNTYDNMIFTRFFNALTNNEAVRSFTNEKHEVRQYDGLLGTIEDLSVRDVKTISLLNAGQALIFSSGLAIMMAISARRVLAGQLTIGDVVAINGILLQLQQPLTSLAYTYQEIRQSLTDLKQMLQLLRHQPSVVSNESAPDIVIADGRVVFSDVSFSYGSILRNVSFEIPARSRTAIVGTSGSGKSTILKLILRLYDPDSGTVSIDGQDIQRVSITSLRQQLGLVPQDTILFDESMLYNLRYGNMSATDDDAIRVAKQVGLDETAAKMPDGYNTRVGERGMTISGGERQRVAIARALLKDPPLMLYDEPTSALDSVTESSVQEVIDAASANRTSIVVAHKLSLIQDADYIMVMKNGTLVETGTHDTLLCLNGTYHNLWAKQSRDVGQMSGPLYCDLIDRLAPSERRLEDPRSVVESGWLW</sequence>
<dbReference type="InterPro" id="IPR011527">
    <property type="entry name" value="ABC1_TM_dom"/>
</dbReference>
<dbReference type="InterPro" id="IPR017871">
    <property type="entry name" value="ABC_transporter-like_CS"/>
</dbReference>
<dbReference type="GO" id="GO:0005886">
    <property type="term" value="C:plasma membrane"/>
    <property type="evidence" value="ECO:0007669"/>
    <property type="project" value="UniProtKB-SubCell"/>
</dbReference>
<evidence type="ECO:0000256" key="8">
    <source>
        <dbReference type="ARBA" id="ARBA00022989"/>
    </source>
</evidence>
<feature type="transmembrane region" description="Helical" evidence="10">
    <location>
        <begin position="250"/>
        <end position="271"/>
    </location>
</feature>
<dbReference type="Gene3D" id="1.20.1560.10">
    <property type="entry name" value="ABC transporter type 1, transmembrane domain"/>
    <property type="match status" value="1"/>
</dbReference>
<feature type="domain" description="ABC transmembrane type-1" evidence="13">
    <location>
        <begin position="111"/>
        <end position="395"/>
    </location>
</feature>
<keyword evidence="9 10" id="KW-0472">Membrane</keyword>
<dbReference type="AlphaFoldDB" id="A0AB34IKD3"/>
<evidence type="ECO:0000256" key="6">
    <source>
        <dbReference type="ARBA" id="ARBA00022741"/>
    </source>
</evidence>
<evidence type="ECO:0000256" key="1">
    <source>
        <dbReference type="ARBA" id="ARBA00004225"/>
    </source>
</evidence>
<dbReference type="GO" id="GO:0005524">
    <property type="term" value="F:ATP binding"/>
    <property type="evidence" value="ECO:0007669"/>
    <property type="project" value="UniProtKB-KW"/>
</dbReference>
<evidence type="ECO:0000256" key="3">
    <source>
        <dbReference type="ARBA" id="ARBA00022448"/>
    </source>
</evidence>
<dbReference type="EMBL" id="JBGBPQ010000025">
    <property type="protein sequence ID" value="KAL1499436.1"/>
    <property type="molecule type" value="Genomic_DNA"/>
</dbReference>
<name>A0AB34IKD3_PRYPA</name>
<evidence type="ECO:0000259" key="13">
    <source>
        <dbReference type="PROSITE" id="PS50929"/>
    </source>
</evidence>
<organism evidence="14 15">
    <name type="scientific">Prymnesium parvum</name>
    <name type="common">Toxic golden alga</name>
    <dbReference type="NCBI Taxonomy" id="97485"/>
    <lineage>
        <taxon>Eukaryota</taxon>
        <taxon>Haptista</taxon>
        <taxon>Haptophyta</taxon>
        <taxon>Prymnesiophyceae</taxon>
        <taxon>Prymnesiales</taxon>
        <taxon>Prymnesiaceae</taxon>
        <taxon>Prymnesium</taxon>
    </lineage>
</organism>
<dbReference type="SUPFAM" id="SSF52540">
    <property type="entry name" value="P-loop containing nucleoside triphosphate hydrolases"/>
    <property type="match status" value="1"/>
</dbReference>
<dbReference type="GO" id="GO:0016887">
    <property type="term" value="F:ATP hydrolysis activity"/>
    <property type="evidence" value="ECO:0007669"/>
    <property type="project" value="InterPro"/>
</dbReference>
<dbReference type="Proteomes" id="UP001515480">
    <property type="component" value="Unassembled WGS sequence"/>
</dbReference>
<dbReference type="PROSITE" id="PS00211">
    <property type="entry name" value="ABC_TRANSPORTER_1"/>
    <property type="match status" value="1"/>
</dbReference>
<evidence type="ECO:0000256" key="7">
    <source>
        <dbReference type="ARBA" id="ARBA00022840"/>
    </source>
</evidence>
<reference evidence="14 15" key="1">
    <citation type="journal article" date="2024" name="Science">
        <title>Giant polyketide synthase enzymes in the biosynthesis of giant marine polyether toxins.</title>
        <authorList>
            <person name="Fallon T.R."/>
            <person name="Shende V.V."/>
            <person name="Wierzbicki I.H."/>
            <person name="Pendleton A.L."/>
            <person name="Watervoot N.F."/>
            <person name="Auber R.P."/>
            <person name="Gonzalez D.J."/>
            <person name="Wisecaver J.H."/>
            <person name="Moore B.S."/>
        </authorList>
    </citation>
    <scope>NUCLEOTIDE SEQUENCE [LARGE SCALE GENOMIC DNA]</scope>
    <source>
        <strain evidence="14 15">12B1</strain>
    </source>
</reference>
<dbReference type="CDD" id="cd18582">
    <property type="entry name" value="ABC_6TM_ATM1_ABCB7"/>
    <property type="match status" value="1"/>
</dbReference>
<feature type="transmembrane region" description="Helical" evidence="10">
    <location>
        <begin position="222"/>
        <end position="244"/>
    </location>
</feature>
<feature type="signal peptide" evidence="11">
    <location>
        <begin position="1"/>
        <end position="19"/>
    </location>
</feature>
<evidence type="ECO:0000259" key="12">
    <source>
        <dbReference type="PROSITE" id="PS50893"/>
    </source>
</evidence>
<evidence type="ECO:0000256" key="9">
    <source>
        <dbReference type="ARBA" id="ARBA00023136"/>
    </source>
</evidence>
<dbReference type="GO" id="GO:0005743">
    <property type="term" value="C:mitochondrial inner membrane"/>
    <property type="evidence" value="ECO:0007669"/>
    <property type="project" value="TreeGrafter"/>
</dbReference>
<keyword evidence="4" id="KW-1003">Cell membrane</keyword>
<dbReference type="InterPro" id="IPR027417">
    <property type="entry name" value="P-loop_NTPase"/>
</dbReference>
<dbReference type="InterPro" id="IPR039421">
    <property type="entry name" value="Type_1_exporter"/>
</dbReference>
<feature type="transmembrane region" description="Helical" evidence="10">
    <location>
        <begin position="335"/>
        <end position="354"/>
    </location>
</feature>
<comment type="subcellular location">
    <subcellularLocation>
        <location evidence="2">Cell membrane</location>
        <topology evidence="2">Multi-pass membrane protein</topology>
    </subcellularLocation>
    <subcellularLocation>
        <location evidence="1">Mitochondrion membrane</location>
        <topology evidence="1">Multi-pass membrane protein</topology>
    </subcellularLocation>
</comment>
<keyword evidence="15" id="KW-1185">Reference proteome</keyword>
<dbReference type="GO" id="GO:0140359">
    <property type="term" value="F:ABC-type transporter activity"/>
    <property type="evidence" value="ECO:0007669"/>
    <property type="project" value="InterPro"/>
</dbReference>
<dbReference type="PANTHER" id="PTHR24221">
    <property type="entry name" value="ATP-BINDING CASSETTE SUB-FAMILY B"/>
    <property type="match status" value="1"/>
</dbReference>